<gene>
    <name evidence="2" type="ORF">SAMN05421773_108122</name>
</gene>
<dbReference type="RefSeq" id="WP_245834135.1">
    <property type="nucleotide sequence ID" value="NZ_FOLM01000008.1"/>
</dbReference>
<keyword evidence="3" id="KW-1185">Reference proteome</keyword>
<feature type="compositionally biased region" description="Basic and acidic residues" evidence="1">
    <location>
        <begin position="174"/>
        <end position="183"/>
    </location>
</feature>
<evidence type="ECO:0008006" key="4">
    <source>
        <dbReference type="Google" id="ProtNLM"/>
    </source>
</evidence>
<protein>
    <recommendedName>
        <fullName evidence="4">DUF3515 domain-containing protein</fullName>
    </recommendedName>
</protein>
<dbReference type="Pfam" id="PF12028">
    <property type="entry name" value="DUF3515"/>
    <property type="match status" value="1"/>
</dbReference>
<feature type="region of interest" description="Disordered" evidence="1">
    <location>
        <begin position="159"/>
        <end position="183"/>
    </location>
</feature>
<reference evidence="2 3" key="1">
    <citation type="submission" date="2016-10" db="EMBL/GenBank/DDBJ databases">
        <authorList>
            <person name="de Groot N.N."/>
        </authorList>
    </citation>
    <scope>NUCLEOTIDE SEQUENCE [LARGE SCALE GENOMIC DNA]</scope>
    <source>
        <strain evidence="2 3">CGMCC 4.5739</strain>
    </source>
</reference>
<sequence length="183" mass="19262">MTAAALSLLAMAGPAACTSSSGLPEPEPPAPEGEAARACRSLYAALPEHIEDQPRRPLSEETEYAAAWGDPSITLRCGTGRPAVLDPAGGEYNPAADAVVVNDVAWLAEERPDGYRFTTTERTVWVEVTVARELAPEVSVLVDLAAPVAEHIPLDPLWESYYDDDGAQDGADAGDGRRHAPGG</sequence>
<accession>A0A1I1NR11</accession>
<dbReference type="AlphaFoldDB" id="A0A1I1NR11"/>
<evidence type="ECO:0000313" key="3">
    <source>
        <dbReference type="Proteomes" id="UP000199207"/>
    </source>
</evidence>
<feature type="region of interest" description="Disordered" evidence="1">
    <location>
        <begin position="15"/>
        <end position="36"/>
    </location>
</feature>
<organism evidence="2 3">
    <name type="scientific">Streptomyces aidingensis</name>
    <dbReference type="NCBI Taxonomy" id="910347"/>
    <lineage>
        <taxon>Bacteria</taxon>
        <taxon>Bacillati</taxon>
        <taxon>Actinomycetota</taxon>
        <taxon>Actinomycetes</taxon>
        <taxon>Kitasatosporales</taxon>
        <taxon>Streptomycetaceae</taxon>
        <taxon>Streptomyces</taxon>
    </lineage>
</organism>
<evidence type="ECO:0000256" key="1">
    <source>
        <dbReference type="SAM" id="MobiDB-lite"/>
    </source>
</evidence>
<dbReference type="InterPro" id="IPR021903">
    <property type="entry name" value="DUF3515"/>
</dbReference>
<evidence type="ECO:0000313" key="2">
    <source>
        <dbReference type="EMBL" id="SFC99732.1"/>
    </source>
</evidence>
<dbReference type="Proteomes" id="UP000199207">
    <property type="component" value="Unassembled WGS sequence"/>
</dbReference>
<name>A0A1I1NR11_9ACTN</name>
<proteinExistence type="predicted"/>
<dbReference type="STRING" id="910347.SAMN05421773_108122"/>
<dbReference type="EMBL" id="FOLM01000008">
    <property type="protein sequence ID" value="SFC99732.1"/>
    <property type="molecule type" value="Genomic_DNA"/>
</dbReference>